<dbReference type="PANTHER" id="PTHR13448:SF0">
    <property type="entry name" value="TRANSMEMBRANE PROTEIN 214"/>
    <property type="match status" value="1"/>
</dbReference>
<protein>
    <submittedName>
        <fullName evidence="11">Uncharacterized protein</fullName>
    </submittedName>
</protein>
<reference evidence="11 12" key="1">
    <citation type="journal article" date="2013" name="Genome Biol.">
        <title>The genome sequence of the most widely cultivated cacao type and its use to identify candidate genes regulating pod color.</title>
        <authorList>
            <person name="Motamayor J.C."/>
            <person name="Mockaitis K."/>
            <person name="Schmutz J."/>
            <person name="Haiminen N."/>
            <person name="Iii D.L."/>
            <person name="Cornejo O."/>
            <person name="Findley S.D."/>
            <person name="Zheng P."/>
            <person name="Utro F."/>
            <person name="Royaert S."/>
            <person name="Saski C."/>
            <person name="Jenkins J."/>
            <person name="Podicheti R."/>
            <person name="Zhao M."/>
            <person name="Scheffler B.E."/>
            <person name="Stack J.C."/>
            <person name="Feltus F.A."/>
            <person name="Mustiga G.M."/>
            <person name="Amores F."/>
            <person name="Phillips W."/>
            <person name="Marelli J.P."/>
            <person name="May G.D."/>
            <person name="Shapiro H."/>
            <person name="Ma J."/>
            <person name="Bustamante C.D."/>
            <person name="Schnell R.J."/>
            <person name="Main D."/>
            <person name="Gilbert D."/>
            <person name="Parida L."/>
            <person name="Kuhn D.N."/>
        </authorList>
    </citation>
    <scope>NUCLEOTIDE SEQUENCE [LARGE SCALE GENOMIC DNA]</scope>
    <source>
        <strain evidence="12">cv. Matina 1-6</strain>
    </source>
</reference>
<gene>
    <name evidence="11" type="ORF">TCM_002449</name>
</gene>
<evidence type="ECO:0000313" key="12">
    <source>
        <dbReference type="Proteomes" id="UP000026915"/>
    </source>
</evidence>
<dbReference type="eggNOG" id="KOG4467">
    <property type="taxonomic scope" value="Eukaryota"/>
</dbReference>
<evidence type="ECO:0000256" key="6">
    <source>
        <dbReference type="ARBA" id="ARBA00022824"/>
    </source>
</evidence>
<evidence type="ECO:0000256" key="8">
    <source>
        <dbReference type="ARBA" id="ARBA00023136"/>
    </source>
</evidence>
<dbReference type="Proteomes" id="UP000026915">
    <property type="component" value="Chromosome 1"/>
</dbReference>
<evidence type="ECO:0000313" key="11">
    <source>
        <dbReference type="EMBL" id="EOX93559.1"/>
    </source>
</evidence>
<keyword evidence="5" id="KW-0053">Apoptosis</keyword>
<evidence type="ECO:0000256" key="2">
    <source>
        <dbReference type="ARBA" id="ARBA00007984"/>
    </source>
</evidence>
<comment type="subcellular location">
    <subcellularLocation>
        <location evidence="1">Endoplasmic reticulum membrane</location>
        <topology evidence="1">Multi-pass membrane protein</topology>
    </subcellularLocation>
</comment>
<accession>A0A061DL67</accession>
<dbReference type="GO" id="GO:0005789">
    <property type="term" value="C:endoplasmic reticulum membrane"/>
    <property type="evidence" value="ECO:0007669"/>
    <property type="project" value="UniProtKB-SubCell"/>
</dbReference>
<comment type="similarity">
    <text evidence="2">Belongs to the TMEM214 family.</text>
</comment>
<keyword evidence="9" id="KW-0325">Glycoprotein</keyword>
<keyword evidence="12" id="KW-1185">Reference proteome</keyword>
<evidence type="ECO:0000256" key="10">
    <source>
        <dbReference type="ARBA" id="ARBA00024938"/>
    </source>
</evidence>
<evidence type="ECO:0000256" key="9">
    <source>
        <dbReference type="ARBA" id="ARBA00023180"/>
    </source>
</evidence>
<dbReference type="PANTHER" id="PTHR13448">
    <property type="entry name" value="TRANSMEMBRANE PROTEIN 214"/>
    <property type="match status" value="1"/>
</dbReference>
<dbReference type="Gramene" id="EOX93559">
    <property type="protein sequence ID" value="EOX93559"/>
    <property type="gene ID" value="TCM_002449"/>
</dbReference>
<keyword evidence="4" id="KW-0812">Transmembrane</keyword>
<dbReference type="STRING" id="3641.A0A061DL67"/>
<dbReference type="InterPro" id="IPR019308">
    <property type="entry name" value="TMEM214"/>
</dbReference>
<evidence type="ECO:0000256" key="5">
    <source>
        <dbReference type="ARBA" id="ARBA00022703"/>
    </source>
</evidence>
<dbReference type="EMBL" id="CM001879">
    <property type="protein sequence ID" value="EOX93559.1"/>
    <property type="molecule type" value="Genomic_DNA"/>
</dbReference>
<dbReference type="GO" id="GO:0005794">
    <property type="term" value="C:Golgi apparatus"/>
    <property type="evidence" value="ECO:0000318"/>
    <property type="project" value="GO_Central"/>
</dbReference>
<dbReference type="InParanoid" id="A0A061DL67"/>
<dbReference type="GO" id="GO:0005783">
    <property type="term" value="C:endoplasmic reticulum"/>
    <property type="evidence" value="ECO:0000318"/>
    <property type="project" value="GO_Central"/>
</dbReference>
<evidence type="ECO:0000256" key="7">
    <source>
        <dbReference type="ARBA" id="ARBA00022989"/>
    </source>
</evidence>
<evidence type="ECO:0000256" key="1">
    <source>
        <dbReference type="ARBA" id="ARBA00004477"/>
    </source>
</evidence>
<dbReference type="HOGENOM" id="CLU_1002600_0_0_1"/>
<name>A0A061DL67_THECC</name>
<keyword evidence="8" id="KW-0472">Membrane</keyword>
<keyword evidence="6" id="KW-0256">Endoplasmic reticulum</keyword>
<dbReference type="AlphaFoldDB" id="A0A061DL67"/>
<evidence type="ECO:0000256" key="3">
    <source>
        <dbReference type="ARBA" id="ARBA00011720"/>
    </source>
</evidence>
<evidence type="ECO:0000256" key="4">
    <source>
        <dbReference type="ARBA" id="ARBA00022692"/>
    </source>
</evidence>
<proteinExistence type="inferred from homology"/>
<keyword evidence="7" id="KW-1133">Transmembrane helix</keyword>
<comment type="subunit">
    <text evidence="3">Constitutively interacts with CASP4; required for the localization of procaspase 4 to the ER.</text>
</comment>
<organism evidence="11 12">
    <name type="scientific">Theobroma cacao</name>
    <name type="common">Cacao</name>
    <name type="synonym">Cocoa</name>
    <dbReference type="NCBI Taxonomy" id="3641"/>
    <lineage>
        <taxon>Eukaryota</taxon>
        <taxon>Viridiplantae</taxon>
        <taxon>Streptophyta</taxon>
        <taxon>Embryophyta</taxon>
        <taxon>Tracheophyta</taxon>
        <taxon>Spermatophyta</taxon>
        <taxon>Magnoliopsida</taxon>
        <taxon>eudicotyledons</taxon>
        <taxon>Gunneridae</taxon>
        <taxon>Pentapetalae</taxon>
        <taxon>rosids</taxon>
        <taxon>malvids</taxon>
        <taxon>Malvales</taxon>
        <taxon>Malvaceae</taxon>
        <taxon>Byttnerioideae</taxon>
        <taxon>Theobroma</taxon>
    </lineage>
</organism>
<sequence>MFLLCLFLDYELCVDISIKGEIVSNQFCKMCVVRIENKDLFADLHILYIGVYTPLRVVFALQARRLVQSGCKRYLNVVIETRMKELMIEEIPISKALYSMALMESKEATQRDLAVRLYMQVHVLLPMLNGKSSCNAQSRNLILHLAKRIISSPKACPILVNGAVRKGKRLVPPSTLKLLMRIAFPAPLARVKVIERFKAIYLTLKEVTFVDSPKSKYLIFNSIAGVCDVFIWCLTQNPKCYKQWDAVMMEVIVLFSWKRSISLRVLYRLMMQGVMMLV</sequence>
<comment type="function">
    <text evidence="10">Critical mediator, in cooperation with CASP4, of endoplasmic reticulum-stress induced apoptosis. Required or the activation of CASP4 following endoplasmic reticulum stress.</text>
</comment>